<keyword evidence="2" id="KW-1185">Reference proteome</keyword>
<organism evidence="1 2">
    <name type="scientific">Gnathostoma spinigerum</name>
    <dbReference type="NCBI Taxonomy" id="75299"/>
    <lineage>
        <taxon>Eukaryota</taxon>
        <taxon>Metazoa</taxon>
        <taxon>Ecdysozoa</taxon>
        <taxon>Nematoda</taxon>
        <taxon>Chromadorea</taxon>
        <taxon>Rhabditida</taxon>
        <taxon>Spirurina</taxon>
        <taxon>Gnathostomatomorpha</taxon>
        <taxon>Gnathostomatoidea</taxon>
        <taxon>Gnathostomatidae</taxon>
        <taxon>Gnathostoma</taxon>
    </lineage>
</organism>
<proteinExistence type="predicted"/>
<dbReference type="AlphaFoldDB" id="A0ABD6EM80"/>
<sequence length="155" mass="17337">MADEDSLPSGAFPGNHEEDKVVYAHSEECSSTGKTVYNIPKLRTSTRVEERYVFDNFELLAVRDRILGSQCPHILGDSSPVERCHVCDYYKCLRLPQIPDMVFPNNSLTVSCVSSPHIKICFNAFDALSLVDKTCLPEVQAALRSSSELSKYEES</sequence>
<accession>A0ABD6EM80</accession>
<name>A0ABD6EM80_9BILA</name>
<protein>
    <submittedName>
        <fullName evidence="1">Uncharacterized protein</fullName>
    </submittedName>
</protein>
<evidence type="ECO:0000313" key="2">
    <source>
        <dbReference type="Proteomes" id="UP001608902"/>
    </source>
</evidence>
<reference evidence="1 2" key="1">
    <citation type="submission" date="2024-08" db="EMBL/GenBank/DDBJ databases">
        <title>Gnathostoma spinigerum genome.</title>
        <authorList>
            <person name="Gonzalez-Bertolin B."/>
            <person name="Monzon S."/>
            <person name="Zaballos A."/>
            <person name="Jimenez P."/>
            <person name="Dekumyoy P."/>
            <person name="Varona S."/>
            <person name="Cuesta I."/>
            <person name="Sumanam S."/>
            <person name="Adisakwattana P."/>
            <person name="Gasser R.B."/>
            <person name="Hernandez-Gonzalez A."/>
            <person name="Young N.D."/>
            <person name="Perteguer M.J."/>
        </authorList>
    </citation>
    <scope>NUCLEOTIDE SEQUENCE [LARGE SCALE GENOMIC DNA]</scope>
    <source>
        <strain evidence="1">AL3</strain>
        <tissue evidence="1">Liver</tissue>
    </source>
</reference>
<dbReference type="EMBL" id="JBGFUD010002828">
    <property type="protein sequence ID" value="MFH4978058.1"/>
    <property type="molecule type" value="Genomic_DNA"/>
</dbReference>
<evidence type="ECO:0000313" key="1">
    <source>
        <dbReference type="EMBL" id="MFH4978058.1"/>
    </source>
</evidence>
<gene>
    <name evidence="1" type="ORF">AB6A40_004767</name>
</gene>
<dbReference type="Proteomes" id="UP001608902">
    <property type="component" value="Unassembled WGS sequence"/>
</dbReference>
<comment type="caution">
    <text evidence="1">The sequence shown here is derived from an EMBL/GenBank/DDBJ whole genome shotgun (WGS) entry which is preliminary data.</text>
</comment>